<reference evidence="4 5" key="1">
    <citation type="submission" date="2022-01" db="EMBL/GenBank/DDBJ databases">
        <title>Flavihumibacter sp. nov., isolated from sediment of a river.</title>
        <authorList>
            <person name="Liu H."/>
        </authorList>
    </citation>
    <scope>NUCLEOTIDE SEQUENCE [LARGE SCALE GENOMIC DNA]</scope>
    <source>
        <strain evidence="4 5">RY-1</strain>
    </source>
</reference>
<dbReference type="Proteomes" id="UP001200145">
    <property type="component" value="Unassembled WGS sequence"/>
</dbReference>
<evidence type="ECO:0000256" key="2">
    <source>
        <dbReference type="ARBA" id="ARBA00022679"/>
    </source>
</evidence>
<dbReference type="EC" id="2.4.-.-" evidence="4"/>
<evidence type="ECO:0000256" key="1">
    <source>
        <dbReference type="ARBA" id="ARBA00022676"/>
    </source>
</evidence>
<comment type="caution">
    <text evidence="4">The sequence shown here is derived from an EMBL/GenBank/DDBJ whole genome shotgun (WGS) entry which is preliminary data.</text>
</comment>
<sequence>MNKRIIFTVTNDLNFDQRMQRIAGSLAAAGYEVCLVGVKKKNSPPLLALPFHQKRIPVWFEKGKLFYLEYMLKLLCWLLFQRAQVLCAIDLDTILPVYLVSKLKRIPRVYDAHELFCEMKEVVSRPLIYKTWKKIETFCVPCFRIGYTVNEPIARIFEQEYGVRYSVIRNVPKLSESQFLLEKEPFLLYQGAVNEGRLFEVLIPAMQYVQLPLHIYGDGNFLDQTSELIRRYRLEDRVFLKGKLAPSELKVITARASLGFTLFENQGLSNYYSLANRFFDYVHAATPQVAVDFPVYHQLNRDFPVAVLINTTDPAELAAAINNLLEDGLLYKQLQENCLKMRQEWNWEKEEKALLAIYQSI</sequence>
<dbReference type="GO" id="GO:0016757">
    <property type="term" value="F:glycosyltransferase activity"/>
    <property type="evidence" value="ECO:0007669"/>
    <property type="project" value="UniProtKB-KW"/>
</dbReference>
<dbReference type="PANTHER" id="PTHR12526">
    <property type="entry name" value="GLYCOSYLTRANSFERASE"/>
    <property type="match status" value="1"/>
</dbReference>
<dbReference type="InterPro" id="IPR001296">
    <property type="entry name" value="Glyco_trans_1"/>
</dbReference>
<protein>
    <submittedName>
        <fullName evidence="4">Glycosyltransferase</fullName>
        <ecNumber evidence="4">2.4.-.-</ecNumber>
    </submittedName>
</protein>
<keyword evidence="5" id="KW-1185">Reference proteome</keyword>
<evidence type="ECO:0000259" key="3">
    <source>
        <dbReference type="Pfam" id="PF00534"/>
    </source>
</evidence>
<dbReference type="Pfam" id="PF00534">
    <property type="entry name" value="Glycos_transf_1"/>
    <property type="match status" value="1"/>
</dbReference>
<keyword evidence="1 4" id="KW-0328">Glycosyltransferase</keyword>
<proteinExistence type="predicted"/>
<feature type="domain" description="Glycosyl transferase family 1" evidence="3">
    <location>
        <begin position="175"/>
        <end position="337"/>
    </location>
</feature>
<dbReference type="PANTHER" id="PTHR12526:SF629">
    <property type="entry name" value="TEICHURONIC ACID BIOSYNTHESIS GLYCOSYLTRANSFERASE TUAH-RELATED"/>
    <property type="match status" value="1"/>
</dbReference>
<dbReference type="EMBL" id="JAKEVY010000001">
    <property type="protein sequence ID" value="MCF1713146.1"/>
    <property type="molecule type" value="Genomic_DNA"/>
</dbReference>
<name>A0ABS9BCL7_9BACT</name>
<keyword evidence="2 4" id="KW-0808">Transferase</keyword>
<evidence type="ECO:0000313" key="5">
    <source>
        <dbReference type="Proteomes" id="UP001200145"/>
    </source>
</evidence>
<organism evidence="4 5">
    <name type="scientific">Flavihumibacter fluminis</name>
    <dbReference type="NCBI Taxonomy" id="2909236"/>
    <lineage>
        <taxon>Bacteria</taxon>
        <taxon>Pseudomonadati</taxon>
        <taxon>Bacteroidota</taxon>
        <taxon>Chitinophagia</taxon>
        <taxon>Chitinophagales</taxon>
        <taxon>Chitinophagaceae</taxon>
        <taxon>Flavihumibacter</taxon>
    </lineage>
</organism>
<evidence type="ECO:0000313" key="4">
    <source>
        <dbReference type="EMBL" id="MCF1713146.1"/>
    </source>
</evidence>
<dbReference type="SUPFAM" id="SSF53756">
    <property type="entry name" value="UDP-Glycosyltransferase/glycogen phosphorylase"/>
    <property type="match status" value="1"/>
</dbReference>
<dbReference type="Gene3D" id="3.40.50.2000">
    <property type="entry name" value="Glycogen Phosphorylase B"/>
    <property type="match status" value="2"/>
</dbReference>
<accession>A0ABS9BCL7</accession>
<gene>
    <name evidence="4" type="ORF">L0U88_00710</name>
</gene>
<dbReference type="RefSeq" id="WP_234863582.1">
    <property type="nucleotide sequence ID" value="NZ_JAKEVY010000001.1"/>
</dbReference>